<dbReference type="GO" id="GO:0005634">
    <property type="term" value="C:nucleus"/>
    <property type="evidence" value="ECO:0007669"/>
    <property type="project" value="TreeGrafter"/>
</dbReference>
<dbReference type="GO" id="GO:0001080">
    <property type="term" value="P:nitrogen catabolite activation of transcription from RNA polymerase II promoter"/>
    <property type="evidence" value="ECO:0007669"/>
    <property type="project" value="TreeGrafter"/>
</dbReference>
<proteinExistence type="predicted"/>
<protein>
    <recommendedName>
        <fullName evidence="2">Xylanolytic transcriptional activator regulatory domain-containing protein</fullName>
    </recommendedName>
</protein>
<reference evidence="3" key="1">
    <citation type="submission" date="2020-10" db="EMBL/GenBank/DDBJ databases">
        <title>High-Quality Genome Resource of Clonostachys rosea strain S41 by Oxford Nanopore Long-Read Sequencing.</title>
        <authorList>
            <person name="Wang H."/>
        </authorList>
    </citation>
    <scope>NUCLEOTIDE SEQUENCE</scope>
    <source>
        <strain evidence="3">S41</strain>
    </source>
</reference>
<dbReference type="CDD" id="cd12148">
    <property type="entry name" value="fungal_TF_MHR"/>
    <property type="match status" value="1"/>
</dbReference>
<dbReference type="GO" id="GO:0006351">
    <property type="term" value="P:DNA-templated transcription"/>
    <property type="evidence" value="ECO:0007669"/>
    <property type="project" value="InterPro"/>
</dbReference>
<organism evidence="3 4">
    <name type="scientific">Bionectria ochroleuca</name>
    <name type="common">Gliocladium roseum</name>
    <dbReference type="NCBI Taxonomy" id="29856"/>
    <lineage>
        <taxon>Eukaryota</taxon>
        <taxon>Fungi</taxon>
        <taxon>Dikarya</taxon>
        <taxon>Ascomycota</taxon>
        <taxon>Pezizomycotina</taxon>
        <taxon>Sordariomycetes</taxon>
        <taxon>Hypocreomycetidae</taxon>
        <taxon>Hypocreales</taxon>
        <taxon>Bionectriaceae</taxon>
        <taxon>Clonostachys</taxon>
    </lineage>
</organism>
<comment type="caution">
    <text evidence="3">The sequence shown here is derived from an EMBL/GenBank/DDBJ whole genome shotgun (WGS) entry which is preliminary data.</text>
</comment>
<feature type="domain" description="Xylanolytic transcriptional activator regulatory" evidence="2">
    <location>
        <begin position="263"/>
        <end position="335"/>
    </location>
</feature>
<dbReference type="Pfam" id="PF04082">
    <property type="entry name" value="Fungal_trans"/>
    <property type="match status" value="1"/>
</dbReference>
<dbReference type="Proteomes" id="UP000616885">
    <property type="component" value="Unassembled WGS sequence"/>
</dbReference>
<dbReference type="EMBL" id="JADCTT010000006">
    <property type="protein sequence ID" value="KAF9751055.1"/>
    <property type="molecule type" value="Genomic_DNA"/>
</dbReference>
<dbReference type="PANTHER" id="PTHR31668">
    <property type="entry name" value="GLUCOSE TRANSPORT TRANSCRIPTION REGULATOR RGT1-RELATED-RELATED"/>
    <property type="match status" value="1"/>
</dbReference>
<evidence type="ECO:0000313" key="3">
    <source>
        <dbReference type="EMBL" id="KAF9751055.1"/>
    </source>
</evidence>
<accession>A0A8H7N8I4</accession>
<gene>
    <name evidence="3" type="ORF">IM811_015275</name>
</gene>
<dbReference type="SMART" id="SM00906">
    <property type="entry name" value="Fungal_trans"/>
    <property type="match status" value="1"/>
</dbReference>
<dbReference type="GO" id="GO:0008270">
    <property type="term" value="F:zinc ion binding"/>
    <property type="evidence" value="ECO:0007669"/>
    <property type="project" value="InterPro"/>
</dbReference>
<evidence type="ECO:0000256" key="1">
    <source>
        <dbReference type="ARBA" id="ARBA00023242"/>
    </source>
</evidence>
<evidence type="ECO:0000313" key="4">
    <source>
        <dbReference type="Proteomes" id="UP000616885"/>
    </source>
</evidence>
<dbReference type="PANTHER" id="PTHR31668:SF4">
    <property type="entry name" value="TRANSCRIPTIONAL ACTIVATOR PROTEIN DAL81"/>
    <property type="match status" value="1"/>
</dbReference>
<evidence type="ECO:0000259" key="2">
    <source>
        <dbReference type="SMART" id="SM00906"/>
    </source>
</evidence>
<dbReference type="InterPro" id="IPR007219">
    <property type="entry name" value="XnlR_reg_dom"/>
</dbReference>
<keyword evidence="1" id="KW-0539">Nucleus</keyword>
<dbReference type="AlphaFoldDB" id="A0A8H7N8I4"/>
<dbReference type="InterPro" id="IPR050797">
    <property type="entry name" value="Carb_Metab_Trans_Reg"/>
</dbReference>
<name>A0A8H7N8I4_BIOOC</name>
<sequence length="612" mass="69271">MEVSNLVEPLAVAAVEPSVPVVDDQWATRPAPMPPLFPEQSLATQISKSLDKDESNSYQLLGISSEADPWLLRHCKYDHHGTRQFMKVHFRNAGGVPTIDKVPSHFLISDSSIYSAAREETRVAGHDDPRAELMRYVPIEYGQRLFRLFMVHVFPTLPVLSRTDLGLGPENSILERSILDKIPTHLLAAIYGSALPFASEEDHLLMFVLFEKPSVSEIWRIVYRLIMEEIHTPRLSVMQAAILYLHKPQKDDQGYAVADTPFTWSFMGLAIGLAHSLGLQLECGMMGLPAWEKRLRKRLWWALYIEDKFLSLLLGKPPYLRSSEWDVVELNDDDFVITPQPLVPVPNLKLPFRDMARLAVIAEAVQEKLYSLRASQMLAHEMALSVETARPIFRSLTSWRESLPLVSATGHILHDTTLGTPSPYPATIYNAYLILVACVWRAILRTTVKSSEPAQIIHVEDPADATVAFLNDLRWEFHHLPEMDFRLDHGNRENGTMVGELYEASLGCADALVDFVSNLAAPSVGEFWHSWSRIGFALMSNFLMLLLVQAPDFGKAVEANRLLMKWKQVLEHQYRAFPPFLLAKARLGSYFYVGLDETFYLPPHVHQALQQG</sequence>
<dbReference type="GO" id="GO:0003677">
    <property type="term" value="F:DNA binding"/>
    <property type="evidence" value="ECO:0007669"/>
    <property type="project" value="InterPro"/>
</dbReference>